<dbReference type="InterPro" id="IPR049243">
    <property type="entry name" value="DUF6878"/>
</dbReference>
<dbReference type="EMBL" id="CP059851">
    <property type="protein sequence ID" value="QMW24672.1"/>
    <property type="molecule type" value="Genomic_DNA"/>
</dbReference>
<sequence>MTIFDALITAGIVSLVVNFDGYGDSGQIESITAMGPDGEMALPEISIAYASPARADADDPVDRQPMPLAKAVETLCYDLLRQTHAGWENNDGAFGDFTFDVAARTIGLDHNDRYTAIESYAHQW</sequence>
<gene>
    <name evidence="2" type="ORF">H3309_12920</name>
</gene>
<evidence type="ECO:0000313" key="3">
    <source>
        <dbReference type="Proteomes" id="UP000515292"/>
    </source>
</evidence>
<dbReference type="KEGG" id="sand:H3309_12920"/>
<name>A0A7G5IMT0_9SPHN</name>
<reference evidence="2 3" key="1">
    <citation type="submission" date="2020-07" db="EMBL/GenBank/DDBJ databases">
        <title>Complete genome sequence for Sandaracinobacter sp. M6.</title>
        <authorList>
            <person name="Tang Y."/>
            <person name="Liu Q."/>
            <person name="Guo Z."/>
            <person name="Lei P."/>
            <person name="Huang B."/>
        </authorList>
    </citation>
    <scope>NUCLEOTIDE SEQUENCE [LARGE SCALE GENOMIC DNA]</scope>
    <source>
        <strain evidence="2 3">M6</strain>
    </source>
</reference>
<feature type="domain" description="DUF6878" evidence="1">
    <location>
        <begin position="2"/>
        <end position="124"/>
    </location>
</feature>
<dbReference type="Pfam" id="PF21798">
    <property type="entry name" value="DUF6878"/>
    <property type="match status" value="1"/>
</dbReference>
<evidence type="ECO:0000313" key="2">
    <source>
        <dbReference type="EMBL" id="QMW24672.1"/>
    </source>
</evidence>
<accession>A0A7G5IMT0</accession>
<keyword evidence="3" id="KW-1185">Reference proteome</keyword>
<proteinExistence type="predicted"/>
<dbReference type="AlphaFoldDB" id="A0A7G5IMT0"/>
<organism evidence="2 3">
    <name type="scientific">Sandaracinobacteroides saxicola</name>
    <dbReference type="NCBI Taxonomy" id="2759707"/>
    <lineage>
        <taxon>Bacteria</taxon>
        <taxon>Pseudomonadati</taxon>
        <taxon>Pseudomonadota</taxon>
        <taxon>Alphaproteobacteria</taxon>
        <taxon>Sphingomonadales</taxon>
        <taxon>Sphingosinicellaceae</taxon>
        <taxon>Sandaracinobacteroides</taxon>
    </lineage>
</organism>
<evidence type="ECO:0000259" key="1">
    <source>
        <dbReference type="Pfam" id="PF21798"/>
    </source>
</evidence>
<protein>
    <recommendedName>
        <fullName evidence="1">DUF6878 domain-containing protein</fullName>
    </recommendedName>
</protein>
<dbReference type="Proteomes" id="UP000515292">
    <property type="component" value="Chromosome"/>
</dbReference>